<dbReference type="Proteomes" id="UP001189429">
    <property type="component" value="Unassembled WGS sequence"/>
</dbReference>
<gene>
    <name evidence="2" type="ORF">PCOR1329_LOCUS49930</name>
</gene>
<reference evidence="2" key="1">
    <citation type="submission" date="2023-10" db="EMBL/GenBank/DDBJ databases">
        <authorList>
            <person name="Chen Y."/>
            <person name="Shah S."/>
            <person name="Dougan E. K."/>
            <person name="Thang M."/>
            <person name="Chan C."/>
        </authorList>
    </citation>
    <scope>NUCLEOTIDE SEQUENCE [LARGE SCALE GENOMIC DNA]</scope>
</reference>
<dbReference type="EMBL" id="CAUYUJ010016048">
    <property type="protein sequence ID" value="CAK0861169.1"/>
    <property type="molecule type" value="Genomic_DNA"/>
</dbReference>
<evidence type="ECO:0000313" key="3">
    <source>
        <dbReference type="Proteomes" id="UP001189429"/>
    </source>
</evidence>
<keyword evidence="3" id="KW-1185">Reference proteome</keyword>
<comment type="caution">
    <text evidence="2">The sequence shown here is derived from an EMBL/GenBank/DDBJ whole genome shotgun (WGS) entry which is preliminary data.</text>
</comment>
<accession>A0ABN9UMN0</accession>
<evidence type="ECO:0000256" key="1">
    <source>
        <dbReference type="SAM" id="MobiDB-lite"/>
    </source>
</evidence>
<proteinExistence type="predicted"/>
<feature type="region of interest" description="Disordered" evidence="1">
    <location>
        <begin position="299"/>
        <end position="325"/>
    </location>
</feature>
<sequence length="359" mass="39465">MARAALSPEDLQAIGGVISLQVAPLRADLQSTVDKIHEMDEKFDAQIAELRLEQQKMKVTVEEARLLCWSSLNARPLEEDNMSQELPPIPSQPVAAAQLDAKLITMESTLMKAIASTAGSASSAVSADRVEVVGPDPWTRFLGRSGCKKPRRGDRCKIWIRGFTRKMLNRVFVKHCELLKAAAVSLLDGAVPQRQSYKYCCNIRFQSAEAPGAFFSWGKDAGGGKDAFAFMGMPDAKMFEFPEAVLNAFPELALSNLDKRSRKVRVLPTRCLTGDMLGRVVTEQGRVLWRRWDQDRWVGPGSPAEACPAAREPRKQRPEVRDAAKPSLHGRMPVVLVGGLVVALTMRSLLPEQAFAGGP</sequence>
<name>A0ABN9UMN0_9DINO</name>
<evidence type="ECO:0000313" key="2">
    <source>
        <dbReference type="EMBL" id="CAK0861169.1"/>
    </source>
</evidence>
<protein>
    <submittedName>
        <fullName evidence="2">Uncharacterized protein</fullName>
    </submittedName>
</protein>
<feature type="compositionally biased region" description="Basic and acidic residues" evidence="1">
    <location>
        <begin position="311"/>
        <end position="324"/>
    </location>
</feature>
<organism evidence="2 3">
    <name type="scientific">Prorocentrum cordatum</name>
    <dbReference type="NCBI Taxonomy" id="2364126"/>
    <lineage>
        <taxon>Eukaryota</taxon>
        <taxon>Sar</taxon>
        <taxon>Alveolata</taxon>
        <taxon>Dinophyceae</taxon>
        <taxon>Prorocentrales</taxon>
        <taxon>Prorocentraceae</taxon>
        <taxon>Prorocentrum</taxon>
    </lineage>
</organism>